<evidence type="ECO:0000313" key="3">
    <source>
        <dbReference type="Proteomes" id="UP000317243"/>
    </source>
</evidence>
<dbReference type="SUPFAM" id="SSF56935">
    <property type="entry name" value="Porins"/>
    <property type="match status" value="1"/>
</dbReference>
<dbReference type="InterPro" id="IPR025737">
    <property type="entry name" value="FApF"/>
</dbReference>
<evidence type="ECO:0000256" key="1">
    <source>
        <dbReference type="SAM" id="SignalP"/>
    </source>
</evidence>
<dbReference type="AlphaFoldDB" id="A0A5C5WDW5"/>
<organism evidence="2 3">
    <name type="scientific">Thalassoglobus neptunius</name>
    <dbReference type="NCBI Taxonomy" id="1938619"/>
    <lineage>
        <taxon>Bacteria</taxon>
        <taxon>Pseudomonadati</taxon>
        <taxon>Planctomycetota</taxon>
        <taxon>Planctomycetia</taxon>
        <taxon>Planctomycetales</taxon>
        <taxon>Planctomycetaceae</taxon>
        <taxon>Thalassoglobus</taxon>
    </lineage>
</organism>
<accession>A0A5C5WDW5</accession>
<dbReference type="EMBL" id="SIHI01000022">
    <property type="protein sequence ID" value="TWT47902.1"/>
    <property type="molecule type" value="Genomic_DNA"/>
</dbReference>
<gene>
    <name evidence="2" type="ORF">KOR42_41000</name>
</gene>
<comment type="caution">
    <text evidence="2">The sequence shown here is derived from an EMBL/GenBank/DDBJ whole genome shotgun (WGS) entry which is preliminary data.</text>
</comment>
<feature type="chain" id="PRO_5022743598" description="MetA-pathway of phenol degradation" evidence="1">
    <location>
        <begin position="24"/>
        <end position="285"/>
    </location>
</feature>
<protein>
    <recommendedName>
        <fullName evidence="4">MetA-pathway of phenol degradation</fullName>
    </recommendedName>
</protein>
<evidence type="ECO:0008006" key="4">
    <source>
        <dbReference type="Google" id="ProtNLM"/>
    </source>
</evidence>
<name>A0A5C5WDW5_9PLAN</name>
<keyword evidence="1" id="KW-0732">Signal</keyword>
<evidence type="ECO:0000313" key="2">
    <source>
        <dbReference type="EMBL" id="TWT47902.1"/>
    </source>
</evidence>
<feature type="signal peptide" evidence="1">
    <location>
        <begin position="1"/>
        <end position="23"/>
    </location>
</feature>
<dbReference type="RefSeq" id="WP_197441361.1">
    <property type="nucleotide sequence ID" value="NZ_SIHI01000022.1"/>
</dbReference>
<keyword evidence="3" id="KW-1185">Reference proteome</keyword>
<dbReference type="Proteomes" id="UP000317243">
    <property type="component" value="Unassembled WGS sequence"/>
</dbReference>
<sequence precursor="true">MNQSTQWKLLLLIVLASSSNLHAGEDFWSRSAIFGSGGESEREMETDRDSFTPATTTVPGQMTMIESAWSFVDNPIVSDTNSFPELLVRHGVSDWLEARFVVNYEVGGAGSSVTGGSNSDLDFEEEDAGEIERESSISYGLKAALTQQDEWIPESAFILQASTPMSGPETATSFVSTYVIGWRLANDWLWDSSIRYGYGSAEGDHFNQWAPSTVLKIPFAERWNVHAEYFGVFSDGQEQETVRHFASPGIHCLVTENLEVGIRVGWGLNRQSADFFSNIGFGWQF</sequence>
<dbReference type="Pfam" id="PF13557">
    <property type="entry name" value="Phenol_MetA_deg"/>
    <property type="match status" value="1"/>
</dbReference>
<reference evidence="2 3" key="1">
    <citation type="submission" date="2019-02" db="EMBL/GenBank/DDBJ databases">
        <title>Deep-cultivation of Planctomycetes and their phenomic and genomic characterization uncovers novel biology.</title>
        <authorList>
            <person name="Wiegand S."/>
            <person name="Jogler M."/>
            <person name="Boedeker C."/>
            <person name="Pinto D."/>
            <person name="Vollmers J."/>
            <person name="Rivas-Marin E."/>
            <person name="Kohn T."/>
            <person name="Peeters S.H."/>
            <person name="Heuer A."/>
            <person name="Rast P."/>
            <person name="Oberbeckmann S."/>
            <person name="Bunk B."/>
            <person name="Jeske O."/>
            <person name="Meyerdierks A."/>
            <person name="Storesund J.E."/>
            <person name="Kallscheuer N."/>
            <person name="Luecker S."/>
            <person name="Lage O.M."/>
            <person name="Pohl T."/>
            <person name="Merkel B.J."/>
            <person name="Hornburger P."/>
            <person name="Mueller R.-W."/>
            <person name="Bruemmer F."/>
            <person name="Labrenz M."/>
            <person name="Spormann A.M."/>
            <person name="Op Den Camp H."/>
            <person name="Overmann J."/>
            <person name="Amann R."/>
            <person name="Jetten M.S.M."/>
            <person name="Mascher T."/>
            <person name="Medema M.H."/>
            <person name="Devos D.P."/>
            <person name="Kaster A.-K."/>
            <person name="Ovreas L."/>
            <person name="Rohde M."/>
            <person name="Galperin M.Y."/>
            <person name="Jogler C."/>
        </authorList>
    </citation>
    <scope>NUCLEOTIDE SEQUENCE [LARGE SCALE GENOMIC DNA]</scope>
    <source>
        <strain evidence="2 3">KOR42</strain>
    </source>
</reference>
<proteinExistence type="predicted"/>